<evidence type="ECO:0000313" key="7">
    <source>
        <dbReference type="Proteomes" id="UP000028782"/>
    </source>
</evidence>
<dbReference type="KEGG" id="ctes:O987_18120"/>
<protein>
    <recommendedName>
        <fullName evidence="5">Inner membrane-spanning protein YciB</fullName>
    </recommendedName>
</protein>
<reference evidence="6 7" key="1">
    <citation type="journal article" date="2014" name="Genome Announc.">
        <title>Complete Genome Sequence of Polychlorinated Biphenyl Degrader Comamonas testosteroni TK102 (NBRC 109938).</title>
        <authorList>
            <person name="Fukuda K."/>
            <person name="Hosoyama A."/>
            <person name="Tsuchikane K."/>
            <person name="Ohji S."/>
            <person name="Yamazoe A."/>
            <person name="Fujita N."/>
            <person name="Shintani M."/>
            <person name="Kimbara K."/>
        </authorList>
    </citation>
    <scope>NUCLEOTIDE SEQUENCE [LARGE SCALE GENOMIC DNA]</scope>
    <source>
        <strain evidence="6">TK102</strain>
    </source>
</reference>
<dbReference type="HAMAP" id="MF_00189">
    <property type="entry name" value="YciB"/>
    <property type="match status" value="1"/>
</dbReference>
<keyword evidence="3 5" id="KW-1133">Transmembrane helix</keyword>
<keyword evidence="4 5" id="KW-0472">Membrane</keyword>
<keyword evidence="1 5" id="KW-1003">Cell membrane</keyword>
<dbReference type="AlphaFoldDB" id="A0A076PPQ3"/>
<keyword evidence="5" id="KW-0997">Cell inner membrane</keyword>
<name>A0A076PPQ3_COMTE</name>
<comment type="function">
    <text evidence="5">Plays a role in cell envelope biogenesis, maintenance of cell envelope integrity and membrane homeostasis.</text>
</comment>
<comment type="subcellular location">
    <subcellularLocation>
        <location evidence="5">Cell inner membrane</location>
        <topology evidence="5">Multi-pass membrane protein</topology>
    </subcellularLocation>
</comment>
<evidence type="ECO:0000313" key="6">
    <source>
        <dbReference type="EMBL" id="AIJ47738.1"/>
    </source>
</evidence>
<accession>A0A076PPQ3</accession>
<feature type="transmembrane region" description="Helical" evidence="5">
    <location>
        <begin position="36"/>
        <end position="69"/>
    </location>
</feature>
<feature type="transmembrane region" description="Helical" evidence="5">
    <location>
        <begin position="81"/>
        <end position="97"/>
    </location>
</feature>
<comment type="similarity">
    <text evidence="5">Belongs to the YciB family.</text>
</comment>
<organism evidence="6 7">
    <name type="scientific">Comamonas testosteroni TK102</name>
    <dbReference type="NCBI Taxonomy" id="1392005"/>
    <lineage>
        <taxon>Bacteria</taxon>
        <taxon>Pseudomonadati</taxon>
        <taxon>Pseudomonadota</taxon>
        <taxon>Betaproteobacteria</taxon>
        <taxon>Burkholderiales</taxon>
        <taxon>Comamonadaceae</taxon>
        <taxon>Comamonas</taxon>
    </lineage>
</organism>
<dbReference type="InterPro" id="IPR006008">
    <property type="entry name" value="YciB"/>
</dbReference>
<feature type="transmembrane region" description="Helical" evidence="5">
    <location>
        <begin position="109"/>
        <end position="125"/>
    </location>
</feature>
<dbReference type="HOGENOM" id="CLU_089554_2_0_4"/>
<evidence type="ECO:0000256" key="2">
    <source>
        <dbReference type="ARBA" id="ARBA00022692"/>
    </source>
</evidence>
<evidence type="ECO:0000256" key="3">
    <source>
        <dbReference type="ARBA" id="ARBA00022989"/>
    </source>
</evidence>
<dbReference type="NCBIfam" id="NF001325">
    <property type="entry name" value="PRK00259.1-3"/>
    <property type="match status" value="1"/>
</dbReference>
<sequence>MVHDADLLAAPGTLPVLRSLNFRTTTISRMKLLIDFFPIILFFVAFKVWGIYTATAVAIVATVAQIAYLRLKTGKIEPMQWMSLGVIVLFGGATLLAHDDNFIKWKPTVLYWLMGGALLIGQLVFKKNLLRSVMGAQLQLPDAIWLKLNWAWTAFFAAMGALNIWVAYNFDTDTWVNFKLFGGMGLMVVFVIAQAIYMSRYLPQDGAPSAAEAKDKQP</sequence>
<dbReference type="Pfam" id="PF04279">
    <property type="entry name" value="IspA"/>
    <property type="match status" value="1"/>
</dbReference>
<dbReference type="PANTHER" id="PTHR36917">
    <property type="entry name" value="INTRACELLULAR SEPTATION PROTEIN A-RELATED"/>
    <property type="match status" value="1"/>
</dbReference>
<gene>
    <name evidence="5" type="primary">yciB</name>
    <name evidence="6" type="ORF">O987_18120</name>
</gene>
<dbReference type="Proteomes" id="UP000028782">
    <property type="component" value="Chromosome"/>
</dbReference>
<feature type="transmembrane region" description="Helical" evidence="5">
    <location>
        <begin position="146"/>
        <end position="168"/>
    </location>
</feature>
<dbReference type="EMBL" id="CP006704">
    <property type="protein sequence ID" value="AIJ47738.1"/>
    <property type="molecule type" value="Genomic_DNA"/>
</dbReference>
<evidence type="ECO:0000256" key="4">
    <source>
        <dbReference type="ARBA" id="ARBA00023136"/>
    </source>
</evidence>
<evidence type="ECO:0000256" key="5">
    <source>
        <dbReference type="HAMAP-Rule" id="MF_00189"/>
    </source>
</evidence>
<evidence type="ECO:0000256" key="1">
    <source>
        <dbReference type="ARBA" id="ARBA00022475"/>
    </source>
</evidence>
<dbReference type="NCBIfam" id="TIGR00997">
    <property type="entry name" value="ispZ"/>
    <property type="match status" value="1"/>
</dbReference>
<dbReference type="GO" id="GO:0005886">
    <property type="term" value="C:plasma membrane"/>
    <property type="evidence" value="ECO:0007669"/>
    <property type="project" value="UniProtKB-SubCell"/>
</dbReference>
<dbReference type="PANTHER" id="PTHR36917:SF1">
    <property type="entry name" value="INNER MEMBRANE-SPANNING PROTEIN YCIB"/>
    <property type="match status" value="1"/>
</dbReference>
<feature type="transmembrane region" description="Helical" evidence="5">
    <location>
        <begin position="180"/>
        <end position="198"/>
    </location>
</feature>
<proteinExistence type="inferred from homology"/>
<keyword evidence="2 5" id="KW-0812">Transmembrane</keyword>